<sequence length="186" mass="20112">MGDDPEKDSPEKHSPEKDGPEKDGPEKDGVGKDDAGNTGPERAGSERAAPEEADDWEYTLQVPRDPLAPCIARRTLRTIFQQHGFAAVADTAELLTSELLTNAYRYSDGPASVRVRGEGERVRVSVWDTNPKLPAPARAAIPDGEAEQGRGLGLVMTCADSWGGFALRDQPQGLVGKLMWFELRAG</sequence>
<dbReference type="PANTHER" id="PTHR35526">
    <property type="entry name" value="ANTI-SIGMA-F FACTOR RSBW-RELATED"/>
    <property type="match status" value="1"/>
</dbReference>
<dbReference type="AlphaFoldDB" id="A0A2A2CXV7"/>
<evidence type="ECO:0000259" key="3">
    <source>
        <dbReference type="Pfam" id="PF13581"/>
    </source>
</evidence>
<feature type="compositionally biased region" description="Basic and acidic residues" evidence="2">
    <location>
        <begin position="7"/>
        <end position="35"/>
    </location>
</feature>
<dbReference type="PANTHER" id="PTHR35526:SF3">
    <property type="entry name" value="ANTI-SIGMA-F FACTOR RSBW"/>
    <property type="match status" value="1"/>
</dbReference>
<dbReference type="InterPro" id="IPR036890">
    <property type="entry name" value="HATPase_C_sf"/>
</dbReference>
<evidence type="ECO:0000313" key="5">
    <source>
        <dbReference type="Proteomes" id="UP000218944"/>
    </source>
</evidence>
<dbReference type="EMBL" id="NSJV01000706">
    <property type="protein sequence ID" value="PAU44074.1"/>
    <property type="molecule type" value="Genomic_DNA"/>
</dbReference>
<proteinExistence type="predicted"/>
<dbReference type="Pfam" id="PF13581">
    <property type="entry name" value="HATPase_c_2"/>
    <property type="match status" value="1"/>
</dbReference>
<dbReference type="GO" id="GO:0004674">
    <property type="term" value="F:protein serine/threonine kinase activity"/>
    <property type="evidence" value="ECO:0007669"/>
    <property type="project" value="UniProtKB-KW"/>
</dbReference>
<dbReference type="Gene3D" id="3.30.565.10">
    <property type="entry name" value="Histidine kinase-like ATPase, C-terminal domain"/>
    <property type="match status" value="1"/>
</dbReference>
<dbReference type="RefSeq" id="WP_095585275.1">
    <property type="nucleotide sequence ID" value="NZ_JAJQQQ010000019.1"/>
</dbReference>
<evidence type="ECO:0000313" key="4">
    <source>
        <dbReference type="EMBL" id="PAU44074.1"/>
    </source>
</evidence>
<dbReference type="Proteomes" id="UP000218944">
    <property type="component" value="Unassembled WGS sequence"/>
</dbReference>
<dbReference type="SUPFAM" id="SSF55874">
    <property type="entry name" value="ATPase domain of HSP90 chaperone/DNA topoisomerase II/histidine kinase"/>
    <property type="match status" value="1"/>
</dbReference>
<keyword evidence="1" id="KW-0808">Transferase</keyword>
<reference evidence="4 5" key="1">
    <citation type="submission" date="2017-08" db="EMBL/GenBank/DDBJ databases">
        <title>Genome sequence of Streptomyces albireticuli NRRL B-1670.</title>
        <authorList>
            <person name="Graham D.E."/>
            <person name="Mahan K.M."/>
            <person name="Klingeman D.M."/>
            <person name="Hettich R.L."/>
            <person name="Parry R.J."/>
            <person name="Spain J.C."/>
        </authorList>
    </citation>
    <scope>NUCLEOTIDE SEQUENCE [LARGE SCALE GENOMIC DNA]</scope>
    <source>
        <strain evidence="4 5">NRRL B-1670</strain>
    </source>
</reference>
<keyword evidence="1" id="KW-0723">Serine/threonine-protein kinase</keyword>
<dbReference type="CDD" id="cd16936">
    <property type="entry name" value="HATPase_RsbW-like"/>
    <property type="match status" value="1"/>
</dbReference>
<name>A0A2A2CXV7_9ACTN</name>
<organism evidence="4 5">
    <name type="scientific">Streptomyces albireticuli</name>
    <dbReference type="NCBI Taxonomy" id="1940"/>
    <lineage>
        <taxon>Bacteria</taxon>
        <taxon>Bacillati</taxon>
        <taxon>Actinomycetota</taxon>
        <taxon>Actinomycetes</taxon>
        <taxon>Kitasatosporales</taxon>
        <taxon>Streptomycetaceae</taxon>
        <taxon>Streptomyces</taxon>
    </lineage>
</organism>
<protein>
    <recommendedName>
        <fullName evidence="3">Histidine kinase/HSP90-like ATPase domain-containing protein</fullName>
    </recommendedName>
</protein>
<gene>
    <name evidence="4" type="ORF">CK936_36775</name>
</gene>
<keyword evidence="1" id="KW-0418">Kinase</keyword>
<comment type="caution">
    <text evidence="4">The sequence shown here is derived from an EMBL/GenBank/DDBJ whole genome shotgun (WGS) entry which is preliminary data.</text>
</comment>
<dbReference type="InterPro" id="IPR050267">
    <property type="entry name" value="Anti-sigma-factor_SerPK"/>
</dbReference>
<accession>A0A2A2CXV7</accession>
<feature type="domain" description="Histidine kinase/HSP90-like ATPase" evidence="3">
    <location>
        <begin position="72"/>
        <end position="161"/>
    </location>
</feature>
<keyword evidence="5" id="KW-1185">Reference proteome</keyword>
<evidence type="ECO:0000256" key="1">
    <source>
        <dbReference type="ARBA" id="ARBA00022527"/>
    </source>
</evidence>
<evidence type="ECO:0000256" key="2">
    <source>
        <dbReference type="SAM" id="MobiDB-lite"/>
    </source>
</evidence>
<feature type="region of interest" description="Disordered" evidence="2">
    <location>
        <begin position="1"/>
        <end position="57"/>
    </location>
</feature>
<dbReference type="InterPro" id="IPR003594">
    <property type="entry name" value="HATPase_dom"/>
</dbReference>